<evidence type="ECO:0000313" key="8">
    <source>
        <dbReference type="EMBL" id="JAU02379.1"/>
    </source>
</evidence>
<evidence type="ECO:0000256" key="1">
    <source>
        <dbReference type="ARBA" id="ARBA00022438"/>
    </source>
</evidence>
<evidence type="ECO:0000256" key="4">
    <source>
        <dbReference type="ARBA" id="ARBA00034725"/>
    </source>
</evidence>
<dbReference type="PANTHER" id="PTHR28631">
    <property type="entry name" value="UPF0692 PROTEIN C19ORF54"/>
    <property type="match status" value="1"/>
</dbReference>
<keyword evidence="3" id="KW-0378">Hydrolase</keyword>
<evidence type="ECO:0000256" key="6">
    <source>
        <dbReference type="ARBA" id="ARBA00034908"/>
    </source>
</evidence>
<proteinExistence type="evidence at transcript level"/>
<evidence type="ECO:0000256" key="3">
    <source>
        <dbReference type="ARBA" id="ARBA00022801"/>
    </source>
</evidence>
<reference evidence="8" key="2">
    <citation type="journal article" date="2017" name="Front. Cell. Infect. Microbiol.">
        <title>Analysis of the Salivary Gland Transcriptome of Unfed and Partially Fed Amblyomma sculptum Ticks and Descriptive Proteome of the Saliva.</title>
        <authorList>
            <person name="Esteves E."/>
            <person name="Maruyama S.R."/>
            <person name="Kawahara R."/>
            <person name="Fujita A."/>
            <person name="Martins L.A."/>
            <person name="Righi A.A."/>
            <person name="Costa F.B."/>
            <person name="Palmisano G."/>
            <person name="Labruna M.B."/>
            <person name="Sa-Nunes A."/>
            <person name="Ribeiro J.M.C."/>
            <person name="Fogaca A.C."/>
        </authorList>
    </citation>
    <scope>NUCLEOTIDE SEQUENCE</scope>
</reference>
<keyword evidence="1" id="KW-0031">Aminopeptidase</keyword>
<dbReference type="AlphaFoldDB" id="A0A1E1XSU2"/>
<sequence length="288" mass="31895">PPPPPPPPPPASWQDNAVFQRELDNSDVNELGITSVCLVDRQFERITAGFQDAIVVSRLLPLKHVLQKGPQCGLIALSMASQLLQGDPVSANTLFEMAKSLQFTKKGEMFSAENMKTLAETCLQECSVKIVSEERRRVEIVRNLLQGKPVLIPYDSDGNFEPCLKHGRTAHWAVLHGICLVLHPSSFKSTLESLSELDLKDHRVLHVRNRIPEEAIMELVELAESPEAAVFVYASQGKSRHVALWELALLLDSNTNLAHFTPKHDISEFVVPDGGVVQGLSNQVLLFT</sequence>
<feature type="non-terminal residue" evidence="8">
    <location>
        <position position="1"/>
    </location>
</feature>
<dbReference type="GO" id="GO:0004177">
    <property type="term" value="F:aminopeptidase activity"/>
    <property type="evidence" value="ECO:0007669"/>
    <property type="project" value="UniProtKB-KW"/>
</dbReference>
<dbReference type="Pfam" id="PF21646">
    <property type="entry name" value="ACTMAP-like_C"/>
    <property type="match status" value="1"/>
</dbReference>
<keyword evidence="2" id="KW-0645">Protease</keyword>
<evidence type="ECO:0000256" key="7">
    <source>
        <dbReference type="ARBA" id="ARBA00049041"/>
    </source>
</evidence>
<dbReference type="EMBL" id="GFAA01001056">
    <property type="protein sequence ID" value="JAU02379.1"/>
    <property type="molecule type" value="mRNA"/>
</dbReference>
<dbReference type="InterPro" id="IPR040043">
    <property type="entry name" value="ACTMAP"/>
</dbReference>
<evidence type="ECO:0000256" key="5">
    <source>
        <dbReference type="ARBA" id="ARBA00034848"/>
    </source>
</evidence>
<evidence type="ECO:0000256" key="2">
    <source>
        <dbReference type="ARBA" id="ARBA00022670"/>
    </source>
</evidence>
<organism evidence="8">
    <name type="scientific">Amblyomma sculptum</name>
    <name type="common">Tick</name>
    <dbReference type="NCBI Taxonomy" id="1581419"/>
    <lineage>
        <taxon>Eukaryota</taxon>
        <taxon>Metazoa</taxon>
        <taxon>Ecdysozoa</taxon>
        <taxon>Arthropoda</taxon>
        <taxon>Chelicerata</taxon>
        <taxon>Arachnida</taxon>
        <taxon>Acari</taxon>
        <taxon>Parasitiformes</taxon>
        <taxon>Ixodida</taxon>
        <taxon>Ixodoidea</taxon>
        <taxon>Ixodidae</taxon>
        <taxon>Amblyomminae</taxon>
        <taxon>Amblyomma</taxon>
    </lineage>
</organism>
<dbReference type="PANTHER" id="PTHR28631:SF1">
    <property type="entry name" value="ACTIN MATURATION PROTEASE"/>
    <property type="match status" value="1"/>
</dbReference>
<dbReference type="GO" id="GO:0006508">
    <property type="term" value="P:proteolysis"/>
    <property type="evidence" value="ECO:0007669"/>
    <property type="project" value="UniProtKB-KW"/>
</dbReference>
<protein>
    <recommendedName>
        <fullName evidence="5">Actin maturation protease</fullName>
    </recommendedName>
    <alternativeName>
        <fullName evidence="6">Actin aminopeptidase ACTMAP</fullName>
    </alternativeName>
</protein>
<accession>A0A1E1XSU2</accession>
<reference evidence="8" key="1">
    <citation type="submission" date="2016-09" db="EMBL/GenBank/DDBJ databases">
        <authorList>
            <person name="Capua I."/>
            <person name="De Benedictis P."/>
            <person name="Joannis T."/>
            <person name="Lombin L.H."/>
            <person name="Cattoli G."/>
        </authorList>
    </citation>
    <scope>NUCLEOTIDE SEQUENCE</scope>
</reference>
<dbReference type="SUPFAM" id="SSF101447">
    <property type="entry name" value="Formin homology 2 domain (FH2 domain)"/>
    <property type="match status" value="1"/>
</dbReference>
<name>A0A1E1XSU2_AMBSC</name>
<comment type="similarity">
    <text evidence="4">Belongs to the ACTMAP family.</text>
</comment>
<comment type="catalytic activity">
    <reaction evidence="7">
        <text>N-terminal N(alpha)-acetyl-L-cysteinyl-L-aspartyl-[protein] + H2O = N-terminal L-aspartyl-[protein] + N-acetyl-L-cysteine</text>
        <dbReference type="Rhea" id="RHEA:74579"/>
        <dbReference type="Rhea" id="RHEA-COMP:12669"/>
        <dbReference type="Rhea" id="RHEA-COMP:18395"/>
        <dbReference type="ChEBI" id="CHEBI:15377"/>
        <dbReference type="ChEBI" id="CHEBI:64720"/>
        <dbReference type="ChEBI" id="CHEBI:78236"/>
        <dbReference type="ChEBI" id="CHEBI:193599"/>
    </reaction>
    <physiologicalReaction direction="left-to-right" evidence="7">
        <dbReference type="Rhea" id="RHEA:74580"/>
    </physiologicalReaction>
</comment>